<feature type="coiled-coil region" evidence="1">
    <location>
        <begin position="228"/>
        <end position="262"/>
    </location>
</feature>
<evidence type="ECO:0000256" key="2">
    <source>
        <dbReference type="SAM" id="Phobius"/>
    </source>
</evidence>
<name>A0A166MDG2_9AGAM</name>
<evidence type="ECO:0008006" key="5">
    <source>
        <dbReference type="Google" id="ProtNLM"/>
    </source>
</evidence>
<keyword evidence="2" id="KW-0472">Membrane</keyword>
<sequence length="377" mass="41091">MVSTGARHIGSYVRDVFTSAIRLLRHPLSFILFLWLLATLLVLVNDTLRTAFAPLCYLPGVSRSAFCAPLPSSSEPPAPRWADFPHLMDAQSGAFEQLLDTTAGGSALAHSIKKAEMATTDLSTLVRVSNLRSRELIADMLSEFVVDARTTGRGLQRLSAKVNGAVDGILAMNDYALHTIEGAAARSPSRIGVVLSLIPFVDLSGSAATQELVTKTFTKAMDYHAGSLARLVIEAQASLANLDALEQRLNTLSEVVVRENATLSAAQSELLSELWTMLGGNRDKLRGQDNHFLLLKGLGDYRSRALAHVESALMTLQAMSEDMEDMRERVAAPELVGSRVPVEVHIRSIRSGLERLMDGRVKAKAKEEEAKRRIFTV</sequence>
<keyword evidence="1" id="KW-0175">Coiled coil</keyword>
<evidence type="ECO:0000313" key="4">
    <source>
        <dbReference type="Proteomes" id="UP000076532"/>
    </source>
</evidence>
<keyword evidence="2" id="KW-0812">Transmembrane</keyword>
<reference evidence="3 4" key="1">
    <citation type="journal article" date="2016" name="Mol. Biol. Evol.">
        <title>Comparative Genomics of Early-Diverging Mushroom-Forming Fungi Provides Insights into the Origins of Lignocellulose Decay Capabilities.</title>
        <authorList>
            <person name="Nagy L.G."/>
            <person name="Riley R."/>
            <person name="Tritt A."/>
            <person name="Adam C."/>
            <person name="Daum C."/>
            <person name="Floudas D."/>
            <person name="Sun H."/>
            <person name="Yadav J.S."/>
            <person name="Pangilinan J."/>
            <person name="Larsson K.H."/>
            <person name="Matsuura K."/>
            <person name="Barry K."/>
            <person name="Labutti K."/>
            <person name="Kuo R."/>
            <person name="Ohm R.A."/>
            <person name="Bhattacharya S.S."/>
            <person name="Shirouzu T."/>
            <person name="Yoshinaga Y."/>
            <person name="Martin F.M."/>
            <person name="Grigoriev I.V."/>
            <person name="Hibbett D.S."/>
        </authorList>
    </citation>
    <scope>NUCLEOTIDE SEQUENCE [LARGE SCALE GENOMIC DNA]</scope>
    <source>
        <strain evidence="3 4">CBS 109695</strain>
    </source>
</reference>
<accession>A0A166MDG2</accession>
<evidence type="ECO:0000256" key="1">
    <source>
        <dbReference type="SAM" id="Coils"/>
    </source>
</evidence>
<proteinExistence type="predicted"/>
<dbReference type="STRING" id="436010.A0A166MDG2"/>
<dbReference type="Proteomes" id="UP000076532">
    <property type="component" value="Unassembled WGS sequence"/>
</dbReference>
<dbReference type="AlphaFoldDB" id="A0A166MDG2"/>
<dbReference type="OrthoDB" id="4179406at2759"/>
<keyword evidence="4" id="KW-1185">Reference proteome</keyword>
<keyword evidence="2" id="KW-1133">Transmembrane helix</keyword>
<gene>
    <name evidence="3" type="ORF">FIBSPDRAFT_858065</name>
</gene>
<feature type="transmembrane region" description="Helical" evidence="2">
    <location>
        <begin position="23"/>
        <end position="44"/>
    </location>
</feature>
<evidence type="ECO:0000313" key="3">
    <source>
        <dbReference type="EMBL" id="KZP23891.1"/>
    </source>
</evidence>
<dbReference type="EMBL" id="KV417530">
    <property type="protein sequence ID" value="KZP23891.1"/>
    <property type="molecule type" value="Genomic_DNA"/>
</dbReference>
<protein>
    <recommendedName>
        <fullName evidence="5">Transmembrane protein</fullName>
    </recommendedName>
</protein>
<organism evidence="3 4">
    <name type="scientific">Athelia psychrophila</name>
    <dbReference type="NCBI Taxonomy" id="1759441"/>
    <lineage>
        <taxon>Eukaryota</taxon>
        <taxon>Fungi</taxon>
        <taxon>Dikarya</taxon>
        <taxon>Basidiomycota</taxon>
        <taxon>Agaricomycotina</taxon>
        <taxon>Agaricomycetes</taxon>
        <taxon>Agaricomycetidae</taxon>
        <taxon>Atheliales</taxon>
        <taxon>Atheliaceae</taxon>
        <taxon>Athelia</taxon>
    </lineage>
</organism>